<sequence length="97" mass="11251">MKREVVRVYRSSKSPETYLYMRKKDAFDGLPDALKELFGRGITAMDMLLTEDKKLARADAAKVLESIEEKGFYLQLPPPKEDYLLDLYREKGYSDHG</sequence>
<dbReference type="Proteomes" id="UP000295793">
    <property type="component" value="Unassembled WGS sequence"/>
</dbReference>
<accession>A0A4R3I9I8</accession>
<dbReference type="Pfam" id="PF05166">
    <property type="entry name" value="YcgL"/>
    <property type="match status" value="1"/>
</dbReference>
<dbReference type="InterPro" id="IPR038068">
    <property type="entry name" value="YcgL-like_sf"/>
</dbReference>
<dbReference type="AlphaFoldDB" id="A0A4R3I9I8"/>
<proteinExistence type="inferred from homology"/>
<evidence type="ECO:0000256" key="1">
    <source>
        <dbReference type="HAMAP-Rule" id="MF_01866"/>
    </source>
</evidence>
<dbReference type="RefSeq" id="WP_132700838.1">
    <property type="nucleotide sequence ID" value="NZ_SLZR01000004.1"/>
</dbReference>
<dbReference type="HAMAP" id="MF_01866">
    <property type="entry name" value="UPF0745"/>
    <property type="match status" value="1"/>
</dbReference>
<evidence type="ECO:0000313" key="4">
    <source>
        <dbReference type="Proteomes" id="UP000295793"/>
    </source>
</evidence>
<evidence type="ECO:0000259" key="2">
    <source>
        <dbReference type="PROSITE" id="PS51648"/>
    </source>
</evidence>
<keyword evidence="4" id="KW-1185">Reference proteome</keyword>
<gene>
    <name evidence="3" type="ORF">BCF53_104156</name>
</gene>
<dbReference type="OrthoDB" id="7062382at2"/>
<comment type="caution">
    <text evidence="3">The sequence shown here is derived from an EMBL/GenBank/DDBJ whole genome shotgun (WGS) entry which is preliminary data.</text>
</comment>
<feature type="domain" description="YcgL" evidence="2">
    <location>
        <begin position="4"/>
        <end position="88"/>
    </location>
</feature>
<name>A0A4R3I9I8_9GAMM</name>
<organism evidence="3 4">
    <name type="scientific">Reinekea marinisedimentorum</name>
    <dbReference type="NCBI Taxonomy" id="230495"/>
    <lineage>
        <taxon>Bacteria</taxon>
        <taxon>Pseudomonadati</taxon>
        <taxon>Pseudomonadota</taxon>
        <taxon>Gammaproteobacteria</taxon>
        <taxon>Oceanospirillales</taxon>
        <taxon>Saccharospirillaceae</taxon>
        <taxon>Reinekea</taxon>
    </lineage>
</organism>
<dbReference type="PANTHER" id="PTHR38109">
    <property type="entry name" value="PROTEIN YCGL"/>
    <property type="match status" value="1"/>
</dbReference>
<dbReference type="PROSITE" id="PS51648">
    <property type="entry name" value="YCGL"/>
    <property type="match status" value="1"/>
</dbReference>
<dbReference type="PANTHER" id="PTHR38109:SF1">
    <property type="entry name" value="PROTEIN YCGL"/>
    <property type="match status" value="1"/>
</dbReference>
<protein>
    <recommendedName>
        <fullName evidence="1">YcgL domain-containing protein BCF53_104156</fullName>
    </recommendedName>
</protein>
<reference evidence="3 4" key="1">
    <citation type="submission" date="2019-03" db="EMBL/GenBank/DDBJ databases">
        <title>Genomic Encyclopedia of Archaeal and Bacterial Type Strains, Phase II (KMG-II): from individual species to whole genera.</title>
        <authorList>
            <person name="Goeker M."/>
        </authorList>
    </citation>
    <scope>NUCLEOTIDE SEQUENCE [LARGE SCALE GENOMIC DNA]</scope>
    <source>
        <strain evidence="3 4">DSM 15388</strain>
    </source>
</reference>
<dbReference type="Gene3D" id="3.10.510.20">
    <property type="entry name" value="YcgL domain"/>
    <property type="match status" value="1"/>
</dbReference>
<evidence type="ECO:0000313" key="3">
    <source>
        <dbReference type="EMBL" id="TCS42052.1"/>
    </source>
</evidence>
<dbReference type="SUPFAM" id="SSF160191">
    <property type="entry name" value="YcgL-like"/>
    <property type="match status" value="1"/>
</dbReference>
<dbReference type="EMBL" id="SLZR01000004">
    <property type="protein sequence ID" value="TCS42052.1"/>
    <property type="molecule type" value="Genomic_DNA"/>
</dbReference>
<dbReference type="InterPro" id="IPR027354">
    <property type="entry name" value="YcgL_dom"/>
</dbReference>